<dbReference type="EMBL" id="GBRH01172372">
    <property type="protein sequence ID" value="JAE25524.1"/>
    <property type="molecule type" value="Transcribed_RNA"/>
</dbReference>
<evidence type="ECO:0000313" key="1">
    <source>
        <dbReference type="EMBL" id="JAE25524.1"/>
    </source>
</evidence>
<dbReference type="AlphaFoldDB" id="A0A0A9GQ35"/>
<organism evidence="1">
    <name type="scientific">Arundo donax</name>
    <name type="common">Giant reed</name>
    <name type="synonym">Donax arundinaceus</name>
    <dbReference type="NCBI Taxonomy" id="35708"/>
    <lineage>
        <taxon>Eukaryota</taxon>
        <taxon>Viridiplantae</taxon>
        <taxon>Streptophyta</taxon>
        <taxon>Embryophyta</taxon>
        <taxon>Tracheophyta</taxon>
        <taxon>Spermatophyta</taxon>
        <taxon>Magnoliopsida</taxon>
        <taxon>Liliopsida</taxon>
        <taxon>Poales</taxon>
        <taxon>Poaceae</taxon>
        <taxon>PACMAD clade</taxon>
        <taxon>Arundinoideae</taxon>
        <taxon>Arundineae</taxon>
        <taxon>Arundo</taxon>
    </lineage>
</organism>
<reference evidence="1" key="1">
    <citation type="submission" date="2014-09" db="EMBL/GenBank/DDBJ databases">
        <authorList>
            <person name="Magalhaes I.L.F."/>
            <person name="Oliveira U."/>
            <person name="Santos F.R."/>
            <person name="Vidigal T.H.D.A."/>
            <person name="Brescovit A.D."/>
            <person name="Santos A.J."/>
        </authorList>
    </citation>
    <scope>NUCLEOTIDE SEQUENCE</scope>
    <source>
        <tissue evidence="1">Shoot tissue taken approximately 20 cm above the soil surface</tissue>
    </source>
</reference>
<name>A0A0A9GQ35_ARUDO</name>
<sequence>MLDTPGDLVPSILDMEAALKLALTCYTFSTCCFSVPSINLKSMDVFMIFAYRAFAYFGNTTNNVNHGFIVFVLVSTSIVQV</sequence>
<proteinExistence type="predicted"/>
<accession>A0A0A9GQ35</accession>
<reference evidence="1" key="2">
    <citation type="journal article" date="2015" name="Data Brief">
        <title>Shoot transcriptome of the giant reed, Arundo donax.</title>
        <authorList>
            <person name="Barrero R.A."/>
            <person name="Guerrero F.D."/>
            <person name="Moolhuijzen P."/>
            <person name="Goolsby J.A."/>
            <person name="Tidwell J."/>
            <person name="Bellgard S.E."/>
            <person name="Bellgard M.I."/>
        </authorList>
    </citation>
    <scope>NUCLEOTIDE SEQUENCE</scope>
    <source>
        <tissue evidence="1">Shoot tissue taken approximately 20 cm above the soil surface</tissue>
    </source>
</reference>
<protein>
    <submittedName>
        <fullName evidence="1">Uncharacterized protein</fullName>
    </submittedName>
</protein>